<protein>
    <submittedName>
        <fullName evidence="1">Uncharacterized protein</fullName>
    </submittedName>
</protein>
<sequence length="189" mass="21649">GIIDDQLTVIDLHYHTKQIVAKFKTQDLFEDFLQKYAKGVLYEKNGKKYKIPVIVAGSPWKKVQVKYVPDEMDFTYIYAAFEQYGKVKGIEWEKPNLDLLKTKREKLTVEMMVDKNIPSFITIMGIRFAVTYMGQIKTCARCDSDQHEARHCDGGKRTYSQALGSSPAVTLAIKTLEEIVKDAENIKNT</sequence>
<dbReference type="Proteomes" id="UP000076858">
    <property type="component" value="Unassembled WGS sequence"/>
</dbReference>
<comment type="caution">
    <text evidence="1">The sequence shown here is derived from an EMBL/GenBank/DDBJ whole genome shotgun (WGS) entry which is preliminary data.</text>
</comment>
<feature type="non-terminal residue" evidence="1">
    <location>
        <position position="1"/>
    </location>
</feature>
<gene>
    <name evidence="1" type="ORF">APZ42_006262</name>
</gene>
<dbReference type="AlphaFoldDB" id="A0A162BWD4"/>
<name>A0A162BWD4_9CRUS</name>
<dbReference type="EMBL" id="LRGB01017376">
    <property type="protein sequence ID" value="KZR98360.1"/>
    <property type="molecule type" value="Genomic_DNA"/>
</dbReference>
<evidence type="ECO:0000313" key="2">
    <source>
        <dbReference type="Proteomes" id="UP000076858"/>
    </source>
</evidence>
<keyword evidence="2" id="KW-1185">Reference proteome</keyword>
<feature type="non-terminal residue" evidence="1">
    <location>
        <position position="189"/>
    </location>
</feature>
<accession>A0A162BWD4</accession>
<proteinExistence type="predicted"/>
<organism evidence="1 2">
    <name type="scientific">Daphnia magna</name>
    <dbReference type="NCBI Taxonomy" id="35525"/>
    <lineage>
        <taxon>Eukaryota</taxon>
        <taxon>Metazoa</taxon>
        <taxon>Ecdysozoa</taxon>
        <taxon>Arthropoda</taxon>
        <taxon>Crustacea</taxon>
        <taxon>Branchiopoda</taxon>
        <taxon>Diplostraca</taxon>
        <taxon>Cladocera</taxon>
        <taxon>Anomopoda</taxon>
        <taxon>Daphniidae</taxon>
        <taxon>Daphnia</taxon>
    </lineage>
</organism>
<reference evidence="1 2" key="1">
    <citation type="submission" date="2016-03" db="EMBL/GenBank/DDBJ databases">
        <title>EvidentialGene: Evidence-directed Construction of Genes on Genomes.</title>
        <authorList>
            <person name="Gilbert D.G."/>
            <person name="Choi J.-H."/>
            <person name="Mockaitis K."/>
            <person name="Colbourne J."/>
            <person name="Pfrender M."/>
        </authorList>
    </citation>
    <scope>NUCLEOTIDE SEQUENCE [LARGE SCALE GENOMIC DNA]</scope>
    <source>
        <strain evidence="1 2">Xinb3</strain>
        <tissue evidence="1">Complete organism</tissue>
    </source>
</reference>
<evidence type="ECO:0000313" key="1">
    <source>
        <dbReference type="EMBL" id="KZR98360.1"/>
    </source>
</evidence>